<organism evidence="1 2">
    <name type="scientific">Endozoicomonas gorgoniicola</name>
    <dbReference type="NCBI Taxonomy" id="1234144"/>
    <lineage>
        <taxon>Bacteria</taxon>
        <taxon>Pseudomonadati</taxon>
        <taxon>Pseudomonadota</taxon>
        <taxon>Gammaproteobacteria</taxon>
        <taxon>Oceanospirillales</taxon>
        <taxon>Endozoicomonadaceae</taxon>
        <taxon>Endozoicomonas</taxon>
    </lineage>
</organism>
<comment type="caution">
    <text evidence="1">The sequence shown here is derived from an EMBL/GenBank/DDBJ whole genome shotgun (WGS) entry which is preliminary data.</text>
</comment>
<dbReference type="EMBL" id="JAPFCC010000001">
    <property type="protein sequence ID" value="MCW7552307.1"/>
    <property type="molecule type" value="Genomic_DNA"/>
</dbReference>
<accession>A0ABT3MSE8</accession>
<dbReference type="RefSeq" id="WP_262567276.1">
    <property type="nucleotide sequence ID" value="NZ_JAPFCC010000001.1"/>
</dbReference>
<name>A0ABT3MSE8_9GAMM</name>
<gene>
    <name evidence="1" type="ORF">NX722_06520</name>
</gene>
<reference evidence="1 2" key="1">
    <citation type="submission" date="2022-10" db="EMBL/GenBank/DDBJ databases">
        <title>High-quality genome sequences of two octocoral-associated bacteria, Endozoicomonas euniceicola EF212 and Endozoicomonas gorgoniicola PS125.</title>
        <authorList>
            <person name="Chiou Y.-J."/>
            <person name="Chen Y.-H."/>
        </authorList>
    </citation>
    <scope>NUCLEOTIDE SEQUENCE [LARGE SCALE GENOMIC DNA]</scope>
    <source>
        <strain evidence="1 2">PS125</strain>
    </source>
</reference>
<evidence type="ECO:0000313" key="2">
    <source>
        <dbReference type="Proteomes" id="UP001209854"/>
    </source>
</evidence>
<sequence>MAAIKEPSVFSVSILFPSSFCFILSVLLVLFLTSSQAVAYYVYLQDAVYFRADNNNRKIYMYSVEHESKWATEEFPADQVPTSLASLIHFLTRPLANSLQRGLSSTNRSRISPLARLYQPHSQESTVIMDFQDSNIESGIAFSVYGMDNEGRRLSFGFATMHRHMLNITNLAQHYNGVNEISNVPTFNIFSVMARGDVMRRIVRLIQNPNDNSISSYTLSIPRHLPVDLQNYYDSLTETSYGTSLVRGTHLNYHEFNMRGIGSRLPQQESVLLTISLLNPTEIAAYRSQNPPEVTDCHCDTSAEKNASF</sequence>
<keyword evidence="2" id="KW-1185">Reference proteome</keyword>
<proteinExistence type="predicted"/>
<protein>
    <submittedName>
        <fullName evidence="1">Uncharacterized protein</fullName>
    </submittedName>
</protein>
<dbReference type="Proteomes" id="UP001209854">
    <property type="component" value="Unassembled WGS sequence"/>
</dbReference>
<evidence type="ECO:0000313" key="1">
    <source>
        <dbReference type="EMBL" id="MCW7552307.1"/>
    </source>
</evidence>